<dbReference type="Pfam" id="PF02469">
    <property type="entry name" value="Fasciclin"/>
    <property type="match status" value="1"/>
</dbReference>
<comment type="subcellular location">
    <subcellularLocation>
        <location evidence="1">Cell membrane</location>
        <topology evidence="1">Lipid-anchor</topology>
        <topology evidence="1">GPI-anchor</topology>
    </subcellularLocation>
</comment>
<feature type="region of interest" description="Disordered" evidence="12">
    <location>
        <begin position="377"/>
        <end position="419"/>
    </location>
</feature>
<protein>
    <submittedName>
        <fullName evidence="15">Fasciclin-like arabinogalactan protein 1</fullName>
    </submittedName>
</protein>
<evidence type="ECO:0000256" key="6">
    <source>
        <dbReference type="ARBA" id="ARBA00022737"/>
    </source>
</evidence>
<dbReference type="EMBL" id="GDJX01012460">
    <property type="protein sequence ID" value="JAT55476.1"/>
    <property type="molecule type" value="Transcribed_RNA"/>
</dbReference>
<feature type="signal peptide" evidence="13">
    <location>
        <begin position="1"/>
        <end position="18"/>
    </location>
</feature>
<dbReference type="InterPro" id="IPR000782">
    <property type="entry name" value="FAS1_domain"/>
</dbReference>
<keyword evidence="6" id="KW-0677">Repeat</keyword>
<sequence length="442" mass="47724">STPHRLLLLLPLPVSCRSAAPARATTGRRRRRRRRNKTMLQRRVVVGMVMGLLVLCGTAQVSRGFNITRILADRPEFSTFNHYLTATHLAGEINRRNTITVLVVDNHGMADVLAKHLSIFTLKNLLSLHVLADYFGTKRLHQIAHRSAVVSTLFQATGAAPGTTGFVNITNLKGGRVGFGAAAEESNRADLNSFFVKAVDEAAYKIAVIQITSMLRSPVAEAPTPAPSQQNLTELMSKKGCTTFANLLVSHPDVEKTYVADVDGGLTIFCPVDQAVKAFMPKYRNLTADGKASLLLYHAFPVYMSMQMLKTQNGVMNTLATDGTVKNYNMTVQDDGEVVTLETKISTSRITGTVIDEQPLAIYTVDKVLQPRELFKPEAEAPAPAPEAESPKGEKLVSPPAPAGPEGAPDDQKAADDNAAVRVPCGRWIAVGATLAAGIVMI</sequence>
<comment type="function">
    <text evidence="11">May be a cell surface adhesion protein.</text>
</comment>
<evidence type="ECO:0000256" key="5">
    <source>
        <dbReference type="ARBA" id="ARBA00022729"/>
    </source>
</evidence>
<evidence type="ECO:0000256" key="9">
    <source>
        <dbReference type="ARBA" id="ARBA00023180"/>
    </source>
</evidence>
<evidence type="ECO:0000256" key="8">
    <source>
        <dbReference type="ARBA" id="ARBA00023136"/>
    </source>
</evidence>
<keyword evidence="7" id="KW-0654">Proteoglycan</keyword>
<keyword evidence="5 13" id="KW-0732">Signal</keyword>
<evidence type="ECO:0000256" key="11">
    <source>
        <dbReference type="ARBA" id="ARBA00024686"/>
    </source>
</evidence>
<evidence type="ECO:0000256" key="12">
    <source>
        <dbReference type="SAM" id="MobiDB-lite"/>
    </source>
</evidence>
<evidence type="ECO:0000256" key="10">
    <source>
        <dbReference type="ARBA" id="ARBA00023288"/>
    </source>
</evidence>
<dbReference type="Gene3D" id="2.30.180.10">
    <property type="entry name" value="FAS1 domain"/>
    <property type="match status" value="2"/>
</dbReference>
<dbReference type="SUPFAM" id="SSF82153">
    <property type="entry name" value="FAS1 domain"/>
    <property type="match status" value="2"/>
</dbReference>
<evidence type="ECO:0000256" key="4">
    <source>
        <dbReference type="ARBA" id="ARBA00022622"/>
    </source>
</evidence>
<feature type="chain" id="PRO_5008900326" evidence="13">
    <location>
        <begin position="19"/>
        <end position="442"/>
    </location>
</feature>
<evidence type="ECO:0000256" key="1">
    <source>
        <dbReference type="ARBA" id="ARBA00004609"/>
    </source>
</evidence>
<dbReference type="FunFam" id="2.30.180.10:FF:000008">
    <property type="entry name" value="Fasciclin-like arabinogalactan protein 10"/>
    <property type="match status" value="1"/>
</dbReference>
<keyword evidence="8" id="KW-0472">Membrane</keyword>
<dbReference type="SMART" id="SM00554">
    <property type="entry name" value="FAS1"/>
    <property type="match status" value="1"/>
</dbReference>
<gene>
    <name evidence="15" type="primary">FLA1</name>
    <name evidence="15" type="ORF">g.39917</name>
</gene>
<dbReference type="PROSITE" id="PS50213">
    <property type="entry name" value="FAS1"/>
    <property type="match status" value="2"/>
</dbReference>
<evidence type="ECO:0000313" key="15">
    <source>
        <dbReference type="EMBL" id="JAT55476.1"/>
    </source>
</evidence>
<evidence type="ECO:0000256" key="3">
    <source>
        <dbReference type="ARBA" id="ARBA00022475"/>
    </source>
</evidence>
<evidence type="ECO:0000259" key="14">
    <source>
        <dbReference type="PROSITE" id="PS50213"/>
    </source>
</evidence>
<feature type="non-terminal residue" evidence="15">
    <location>
        <position position="1"/>
    </location>
</feature>
<comment type="similarity">
    <text evidence="2">Belongs to the fasciclin-like AGP family.</text>
</comment>
<dbReference type="FunFam" id="2.30.180.10:FF:000010">
    <property type="entry name" value="Fasciclin-like arabinogalactan protein 2"/>
    <property type="match status" value="1"/>
</dbReference>
<name>A0A1D1YLG0_9ARAE</name>
<feature type="domain" description="FAS1" evidence="14">
    <location>
        <begin position="228"/>
        <end position="369"/>
    </location>
</feature>
<accession>A0A1D1YLG0</accession>
<organism evidence="15">
    <name type="scientific">Anthurium amnicola</name>
    <dbReference type="NCBI Taxonomy" id="1678845"/>
    <lineage>
        <taxon>Eukaryota</taxon>
        <taxon>Viridiplantae</taxon>
        <taxon>Streptophyta</taxon>
        <taxon>Embryophyta</taxon>
        <taxon>Tracheophyta</taxon>
        <taxon>Spermatophyta</taxon>
        <taxon>Magnoliopsida</taxon>
        <taxon>Liliopsida</taxon>
        <taxon>Araceae</taxon>
        <taxon>Pothoideae</taxon>
        <taxon>Potheae</taxon>
        <taxon>Anthurium</taxon>
    </lineage>
</organism>
<dbReference type="InterPro" id="IPR033254">
    <property type="entry name" value="Plant_FLA"/>
</dbReference>
<dbReference type="PANTHER" id="PTHR32382:SF4">
    <property type="entry name" value="FASCICLIN-LIKE ARABINOGALACTAN PROTEIN 1"/>
    <property type="match status" value="1"/>
</dbReference>
<keyword evidence="9" id="KW-0325">Glycoprotein</keyword>
<dbReference type="InterPro" id="IPR036378">
    <property type="entry name" value="FAS1_dom_sf"/>
</dbReference>
<evidence type="ECO:0000256" key="13">
    <source>
        <dbReference type="SAM" id="SignalP"/>
    </source>
</evidence>
<evidence type="ECO:0000256" key="2">
    <source>
        <dbReference type="ARBA" id="ARBA00007843"/>
    </source>
</evidence>
<proteinExistence type="inferred from homology"/>
<keyword evidence="4" id="KW-0336">GPI-anchor</keyword>
<dbReference type="AlphaFoldDB" id="A0A1D1YLG0"/>
<keyword evidence="10" id="KW-0449">Lipoprotein</keyword>
<keyword evidence="3" id="KW-1003">Cell membrane</keyword>
<dbReference type="GO" id="GO:0005886">
    <property type="term" value="C:plasma membrane"/>
    <property type="evidence" value="ECO:0007669"/>
    <property type="project" value="UniProtKB-SubCell"/>
</dbReference>
<dbReference type="GO" id="GO:0098552">
    <property type="term" value="C:side of membrane"/>
    <property type="evidence" value="ECO:0007669"/>
    <property type="project" value="UniProtKB-KW"/>
</dbReference>
<dbReference type="PANTHER" id="PTHR32382">
    <property type="entry name" value="FASCICLIN-LIKE ARABINOGALACTAN PROTEIN"/>
    <property type="match status" value="1"/>
</dbReference>
<feature type="domain" description="FAS1" evidence="14">
    <location>
        <begin position="64"/>
        <end position="215"/>
    </location>
</feature>
<reference evidence="15" key="1">
    <citation type="submission" date="2015-07" db="EMBL/GenBank/DDBJ databases">
        <title>Transcriptome Assembly of Anthurium amnicola.</title>
        <authorList>
            <person name="Suzuki J."/>
        </authorList>
    </citation>
    <scope>NUCLEOTIDE SEQUENCE</scope>
</reference>
<evidence type="ECO:0000256" key="7">
    <source>
        <dbReference type="ARBA" id="ARBA00022974"/>
    </source>
</evidence>